<dbReference type="SUPFAM" id="SSF56436">
    <property type="entry name" value="C-type lectin-like"/>
    <property type="match status" value="1"/>
</dbReference>
<dbReference type="OrthoDB" id="9768004at2"/>
<dbReference type="Pfam" id="PF03781">
    <property type="entry name" value="FGE-sulfatase"/>
    <property type="match status" value="1"/>
</dbReference>
<dbReference type="GO" id="GO:0120147">
    <property type="term" value="F:formylglycine-generating oxidase activity"/>
    <property type="evidence" value="ECO:0007669"/>
    <property type="project" value="TreeGrafter"/>
</dbReference>
<dbReference type="InterPro" id="IPR005532">
    <property type="entry name" value="SUMF_dom"/>
</dbReference>
<dbReference type="AlphaFoldDB" id="A0A2U9T7A1"/>
<evidence type="ECO:0000313" key="5">
    <source>
        <dbReference type="Proteomes" id="UP000249447"/>
    </source>
</evidence>
<evidence type="ECO:0000313" key="3">
    <source>
        <dbReference type="EMBL" id="AWV06378.1"/>
    </source>
</evidence>
<gene>
    <name evidence="3" type="ORF">C9I47_0656</name>
    <name evidence="4" type="ORF">FKV24_018705</name>
</gene>
<reference evidence="4 6" key="2">
    <citation type="submission" date="2019-10" db="EMBL/GenBank/DDBJ databases">
        <title>Lysobacter alkalisoli sp. nov., isolated from saline-alkaline soil.</title>
        <authorList>
            <person name="Sun J.-Q."/>
        </authorList>
    </citation>
    <scope>NUCLEOTIDE SEQUENCE [LARGE SCALE GENOMIC DNA]</scope>
    <source>
        <strain evidence="4 6">KCTC 42381</strain>
    </source>
</reference>
<dbReference type="RefSeq" id="WP_111265548.1">
    <property type="nucleotide sequence ID" value="NZ_CP029843.1"/>
</dbReference>
<evidence type="ECO:0000313" key="6">
    <source>
        <dbReference type="Proteomes" id="UP000320431"/>
    </source>
</evidence>
<keyword evidence="5" id="KW-1185">Reference proteome</keyword>
<dbReference type="PANTHER" id="PTHR23150:SF19">
    <property type="entry name" value="FORMYLGLYCINE-GENERATING ENZYME"/>
    <property type="match status" value="1"/>
</dbReference>
<evidence type="ECO:0000256" key="1">
    <source>
        <dbReference type="SAM" id="SignalP"/>
    </source>
</evidence>
<organism evidence="3 5">
    <name type="scientific">Marilutibacter maris</name>
    <dbReference type="NCBI Taxonomy" id="1605891"/>
    <lineage>
        <taxon>Bacteria</taxon>
        <taxon>Pseudomonadati</taxon>
        <taxon>Pseudomonadota</taxon>
        <taxon>Gammaproteobacteria</taxon>
        <taxon>Lysobacterales</taxon>
        <taxon>Lysobacteraceae</taxon>
        <taxon>Marilutibacter</taxon>
    </lineage>
</organism>
<dbReference type="Proteomes" id="UP000249447">
    <property type="component" value="Chromosome"/>
</dbReference>
<dbReference type="Gene3D" id="3.90.1580.10">
    <property type="entry name" value="paralog of FGE (formylglycine-generating enzyme)"/>
    <property type="match status" value="1"/>
</dbReference>
<dbReference type="InterPro" id="IPR042095">
    <property type="entry name" value="SUMF_sf"/>
</dbReference>
<sequence length="254" mass="28083">MRTAWLLALLLPFAAAAGDGRYVSVPAGTIRSALAYEDIVDAVEVAPFAMRERPVTNAEFLAFVAANPQWRRDRAAKALVDERYLGHWQGPLTPGEARGGQPATQVSWFAAAAYCASESARLPTWSEWEYVAAADETRRDARRDPAWRERILAWYSRPSDSALPRVGLQAPNAYGVQDIHGLVWEWTEDFSSLLVSSDNRNQGDPDNTRFCGAGALSMRDRDNYAVLMRVAMLSSLSARSTTANLGFRCVRSLP</sequence>
<dbReference type="Proteomes" id="UP000320431">
    <property type="component" value="Unassembled WGS sequence"/>
</dbReference>
<name>A0A2U9T7A1_9GAMM</name>
<evidence type="ECO:0000313" key="4">
    <source>
        <dbReference type="EMBL" id="KAB8161868.1"/>
    </source>
</evidence>
<feature type="chain" id="PRO_5035554373" evidence="1">
    <location>
        <begin position="18"/>
        <end position="254"/>
    </location>
</feature>
<dbReference type="EMBL" id="VICD02000337">
    <property type="protein sequence ID" value="KAB8161868.1"/>
    <property type="molecule type" value="Genomic_DNA"/>
</dbReference>
<feature type="domain" description="Sulfatase-modifying factor enzyme-like" evidence="2">
    <location>
        <begin position="23"/>
        <end position="251"/>
    </location>
</feature>
<dbReference type="PANTHER" id="PTHR23150">
    <property type="entry name" value="SULFATASE MODIFYING FACTOR 1, 2"/>
    <property type="match status" value="1"/>
</dbReference>
<dbReference type="KEGG" id="lmb:C9I47_0656"/>
<accession>A0A2U9T7A1</accession>
<proteinExistence type="predicted"/>
<evidence type="ECO:0000259" key="2">
    <source>
        <dbReference type="Pfam" id="PF03781"/>
    </source>
</evidence>
<keyword evidence="1" id="KW-0732">Signal</keyword>
<dbReference type="EMBL" id="CP029843">
    <property type="protein sequence ID" value="AWV06378.1"/>
    <property type="molecule type" value="Genomic_DNA"/>
</dbReference>
<protein>
    <submittedName>
        <fullName evidence="4">SUMF1/EgtB/PvdO family nonheme iron enzyme</fullName>
    </submittedName>
    <submittedName>
        <fullName evidence="3">Signal peptide protein</fullName>
    </submittedName>
</protein>
<feature type="signal peptide" evidence="1">
    <location>
        <begin position="1"/>
        <end position="17"/>
    </location>
</feature>
<reference evidence="3 5" key="1">
    <citation type="submission" date="2018-05" db="EMBL/GenBank/DDBJ databases">
        <title>The complete genome of Lysobacter maris HZ9B, a marine bacterium antagonistic against terrestrial plant pathogens.</title>
        <authorList>
            <person name="Zhang X.-Q."/>
        </authorList>
    </citation>
    <scope>NUCLEOTIDE SEQUENCE [LARGE SCALE GENOMIC DNA]</scope>
    <source>
        <strain evidence="3 5">HZ9B</strain>
    </source>
</reference>
<dbReference type="InterPro" id="IPR051043">
    <property type="entry name" value="Sulfatase_Mod_Factor_Kinase"/>
</dbReference>
<dbReference type="InterPro" id="IPR016187">
    <property type="entry name" value="CTDL_fold"/>
</dbReference>